<evidence type="ECO:0000313" key="3">
    <source>
        <dbReference type="Proteomes" id="UP000008068"/>
    </source>
</evidence>
<proteinExistence type="predicted"/>
<feature type="compositionally biased region" description="Basic and acidic residues" evidence="1">
    <location>
        <begin position="220"/>
        <end position="261"/>
    </location>
</feature>
<evidence type="ECO:0000313" key="2">
    <source>
        <dbReference type="EMBL" id="EGT33227.1"/>
    </source>
</evidence>
<feature type="compositionally biased region" description="Acidic residues" evidence="1">
    <location>
        <begin position="1"/>
        <end position="16"/>
    </location>
</feature>
<feature type="compositionally biased region" description="Low complexity" evidence="1">
    <location>
        <begin position="188"/>
        <end position="197"/>
    </location>
</feature>
<keyword evidence="3" id="KW-1185">Reference proteome</keyword>
<feature type="region of interest" description="Disordered" evidence="1">
    <location>
        <begin position="175"/>
        <end position="208"/>
    </location>
</feature>
<feature type="region of interest" description="Disordered" evidence="1">
    <location>
        <begin position="220"/>
        <end position="267"/>
    </location>
</feature>
<organism evidence="3">
    <name type="scientific">Caenorhabditis brenneri</name>
    <name type="common">Nematode worm</name>
    <dbReference type="NCBI Taxonomy" id="135651"/>
    <lineage>
        <taxon>Eukaryota</taxon>
        <taxon>Metazoa</taxon>
        <taxon>Ecdysozoa</taxon>
        <taxon>Nematoda</taxon>
        <taxon>Chromadorea</taxon>
        <taxon>Rhabditida</taxon>
        <taxon>Rhabditina</taxon>
        <taxon>Rhabditomorpha</taxon>
        <taxon>Rhabditoidea</taxon>
        <taxon>Rhabditidae</taxon>
        <taxon>Peloderinae</taxon>
        <taxon>Caenorhabditis</taxon>
    </lineage>
</organism>
<name>G0NL19_CAEBE</name>
<dbReference type="InParanoid" id="G0NL19"/>
<feature type="compositionally biased region" description="Low complexity" evidence="1">
    <location>
        <begin position="17"/>
        <end position="27"/>
    </location>
</feature>
<evidence type="ECO:0000256" key="1">
    <source>
        <dbReference type="SAM" id="MobiDB-lite"/>
    </source>
</evidence>
<protein>
    <submittedName>
        <fullName evidence="2">Uncharacterized protein</fullName>
    </submittedName>
</protein>
<feature type="region of interest" description="Disordered" evidence="1">
    <location>
        <begin position="1"/>
        <end position="27"/>
    </location>
</feature>
<dbReference type="Proteomes" id="UP000008068">
    <property type="component" value="Unassembled WGS sequence"/>
</dbReference>
<accession>G0NL19</accession>
<reference evidence="3" key="1">
    <citation type="submission" date="2011-07" db="EMBL/GenBank/DDBJ databases">
        <authorList>
            <consortium name="Caenorhabditis brenneri Sequencing and Analysis Consortium"/>
            <person name="Wilson R.K."/>
        </authorList>
    </citation>
    <scope>NUCLEOTIDE SEQUENCE [LARGE SCALE GENOMIC DNA]</scope>
    <source>
        <strain evidence="3">PB2801</strain>
    </source>
</reference>
<sequence length="285" mass="31431">MEVDVEEEETGEEPEETMVTSSSAKEVPAPAALVVKAPTLKVAVNGTVEIPNAAPVDVAADGLGHVDEQAPAIELEGVARDVPAVEHAPAPVERQEDKQEVILHENDQEEIVQGDKKMGNQRIVMDPFNMAALLAALPDVAQNDRNVPPAFHQYKLRPRPIAPTSQMAMRQFVAKVASRNGKKKASTKKSGAPVAQARRARRPRQTQAQIRAELEIERLEAQSKTEDQRIERAKRAKELAGKRKKREAQLQKEKQSRERAVRAKNLAAKREAAQALLDAKKNKKN</sequence>
<gene>
    <name evidence="2" type="ORF">CAEBREN_30168</name>
</gene>
<dbReference type="EMBL" id="GL379903">
    <property type="protein sequence ID" value="EGT33227.1"/>
    <property type="molecule type" value="Genomic_DNA"/>
</dbReference>
<dbReference type="AlphaFoldDB" id="G0NL19"/>
<dbReference type="HOGENOM" id="CLU_977362_0_0_1"/>